<accession>A0A060BNJ5</accession>
<dbReference type="OrthoDB" id="37015at10239"/>
<name>A0A060BNJ5_9CAUD</name>
<gene>
    <name evidence="1" type="ORF">JS09_0158</name>
</gene>
<evidence type="ECO:0000313" key="1">
    <source>
        <dbReference type="EMBL" id="AIA80124.1"/>
    </source>
</evidence>
<reference evidence="1" key="1">
    <citation type="submission" date="2015-07" db="EMBL/GenBank/DDBJ databases">
        <title>Isolation and characterization of a novel lytic T4-like coliphage vB_EcoM_JS09 infecting APEC.</title>
        <authorList>
            <person name="Zhou Y."/>
            <person name="Bao H.D."/>
            <person name="Zhang H."/>
            <person name="Wang R."/>
        </authorList>
    </citation>
    <scope>NUCLEOTIDE SEQUENCE</scope>
</reference>
<protein>
    <submittedName>
        <fullName evidence="1">Uncharacterized protein</fullName>
    </submittedName>
</protein>
<dbReference type="Proteomes" id="UP000019733">
    <property type="component" value="Segment"/>
</dbReference>
<dbReference type="GeneID" id="19524882"/>
<dbReference type="RefSeq" id="YP_009037481.1">
    <property type="nucleotide sequence ID" value="NC_024124.2"/>
</dbReference>
<sequence>MNKIVKWFKSWDDGVGPEDWLDVLEENMAKEFQKHEEKLVEDEGERIVKLYMGEPSRKL</sequence>
<proteinExistence type="predicted"/>
<dbReference type="EMBL" id="KF582788">
    <property type="protein sequence ID" value="AIA80124.1"/>
    <property type="molecule type" value="Genomic_DNA"/>
</dbReference>
<keyword evidence="2" id="KW-1185">Reference proteome</keyword>
<evidence type="ECO:0000313" key="2">
    <source>
        <dbReference type="Proteomes" id="UP000019733"/>
    </source>
</evidence>
<dbReference type="KEGG" id="vg:19524882"/>
<organism evidence="1 2">
    <name type="scientific">Escherichia phage vB_EcoM_JS09</name>
    <dbReference type="NCBI Taxonomy" id="1430444"/>
    <lineage>
        <taxon>Viruses</taxon>
        <taxon>Duplodnaviria</taxon>
        <taxon>Heunggongvirae</taxon>
        <taxon>Uroviricota</taxon>
        <taxon>Caudoviricetes</taxon>
        <taxon>Pantevenvirales</taxon>
        <taxon>Straboviridae</taxon>
        <taxon>Tevenvirinae</taxon>
        <taxon>Mosigvirus</taxon>
        <taxon>Mosigvirus JS09</taxon>
    </lineage>
</organism>